<proteinExistence type="predicted"/>
<feature type="domain" description="General stress protein FMN-binding split barrel" evidence="2">
    <location>
        <begin position="31"/>
        <end position="171"/>
    </location>
</feature>
<protein>
    <submittedName>
        <fullName evidence="3">Pyridoxamine 5'-phosphate oxidase family protein</fullName>
    </submittedName>
</protein>
<dbReference type="Gene3D" id="2.30.110.10">
    <property type="entry name" value="Electron Transport, Fmn-binding Protein, Chain A"/>
    <property type="match status" value="1"/>
</dbReference>
<evidence type="ECO:0000259" key="2">
    <source>
        <dbReference type="Pfam" id="PF16242"/>
    </source>
</evidence>
<gene>
    <name evidence="3" type="ORF">OWR29_37320</name>
</gene>
<organism evidence="3 4">
    <name type="scientific">Paractinoplanes pyxinae</name>
    <dbReference type="NCBI Taxonomy" id="2997416"/>
    <lineage>
        <taxon>Bacteria</taxon>
        <taxon>Bacillati</taxon>
        <taxon>Actinomycetota</taxon>
        <taxon>Actinomycetes</taxon>
        <taxon>Micromonosporales</taxon>
        <taxon>Micromonosporaceae</taxon>
        <taxon>Paractinoplanes</taxon>
    </lineage>
</organism>
<reference evidence="3" key="1">
    <citation type="submission" date="2022-11" db="EMBL/GenBank/DDBJ databases">
        <authorList>
            <person name="Somphong A."/>
            <person name="Phongsopitanun W."/>
        </authorList>
    </citation>
    <scope>NUCLEOTIDE SEQUENCE</scope>
    <source>
        <strain evidence="3">Pm04-4</strain>
    </source>
</reference>
<dbReference type="PANTHER" id="PTHR34818">
    <property type="entry name" value="PROTEIN BLI-3"/>
    <property type="match status" value="1"/>
</dbReference>
<evidence type="ECO:0000256" key="1">
    <source>
        <dbReference type="SAM" id="MobiDB-lite"/>
    </source>
</evidence>
<sequence length="188" mass="20833">MERITSGTRLTSALDNTDETTEEPMADSKNDRSKVIELVGRAQSAMLTTMTAGGEHVSRPMAVQEAEFDGDLWFFADGDSDKVRQIQADPRVNVSLANDKKSEWTSIAGRAEIIHDPAKAEQLWSKPLEAWFPDGLQTPGLTLIKVHGDTAEYWDAATSKVKQMLGMARAIQRDNPDEFPVDNRTVDL</sequence>
<dbReference type="EMBL" id="JAPNTZ010000016">
    <property type="protein sequence ID" value="MCY1143696.1"/>
    <property type="molecule type" value="Genomic_DNA"/>
</dbReference>
<dbReference type="InterPro" id="IPR052917">
    <property type="entry name" value="Stress-Dev_Protein"/>
</dbReference>
<dbReference type="PANTHER" id="PTHR34818:SF1">
    <property type="entry name" value="PROTEIN BLI-3"/>
    <property type="match status" value="1"/>
</dbReference>
<feature type="compositionally biased region" description="Polar residues" evidence="1">
    <location>
        <begin position="1"/>
        <end position="15"/>
    </location>
</feature>
<evidence type="ECO:0000313" key="4">
    <source>
        <dbReference type="Proteomes" id="UP001151002"/>
    </source>
</evidence>
<dbReference type="Proteomes" id="UP001151002">
    <property type="component" value="Unassembled WGS sequence"/>
</dbReference>
<feature type="compositionally biased region" description="Acidic residues" evidence="1">
    <location>
        <begin position="16"/>
        <end position="25"/>
    </location>
</feature>
<feature type="region of interest" description="Disordered" evidence="1">
    <location>
        <begin position="1"/>
        <end position="30"/>
    </location>
</feature>
<keyword evidence="4" id="KW-1185">Reference proteome</keyword>
<dbReference type="RefSeq" id="WP_267568226.1">
    <property type="nucleotide sequence ID" value="NZ_JAPNTZ010000016.1"/>
</dbReference>
<dbReference type="SUPFAM" id="SSF50475">
    <property type="entry name" value="FMN-binding split barrel"/>
    <property type="match status" value="1"/>
</dbReference>
<comment type="caution">
    <text evidence="3">The sequence shown here is derived from an EMBL/GenBank/DDBJ whole genome shotgun (WGS) entry which is preliminary data.</text>
</comment>
<dbReference type="InterPro" id="IPR038725">
    <property type="entry name" value="YdaG_split_barrel_FMN-bd"/>
</dbReference>
<evidence type="ECO:0000313" key="3">
    <source>
        <dbReference type="EMBL" id="MCY1143696.1"/>
    </source>
</evidence>
<dbReference type="Pfam" id="PF16242">
    <property type="entry name" value="Pyrid_ox_like"/>
    <property type="match status" value="1"/>
</dbReference>
<dbReference type="InterPro" id="IPR012349">
    <property type="entry name" value="Split_barrel_FMN-bd"/>
</dbReference>
<accession>A0ABT4BB23</accession>
<name>A0ABT4BB23_9ACTN</name>